<evidence type="ECO:0000256" key="6">
    <source>
        <dbReference type="RuleBase" id="RU363053"/>
    </source>
</evidence>
<accession>A0A5J5FBV7</accession>
<evidence type="ECO:0008006" key="9">
    <source>
        <dbReference type="Google" id="ProtNLM"/>
    </source>
</evidence>
<gene>
    <name evidence="7" type="ORF">FN846DRAFT_237376</name>
</gene>
<dbReference type="InterPro" id="IPR007248">
    <property type="entry name" value="Mpv17_PMP22"/>
</dbReference>
<dbReference type="InParanoid" id="A0A5J5FBV7"/>
<dbReference type="PANTHER" id="PTHR11266">
    <property type="entry name" value="PEROXISOMAL MEMBRANE PROTEIN 2, PXMP2 MPV17"/>
    <property type="match status" value="1"/>
</dbReference>
<dbReference type="Proteomes" id="UP000326924">
    <property type="component" value="Unassembled WGS sequence"/>
</dbReference>
<keyword evidence="8" id="KW-1185">Reference proteome</keyword>
<evidence type="ECO:0000256" key="5">
    <source>
        <dbReference type="ARBA" id="ARBA00023136"/>
    </source>
</evidence>
<keyword evidence="3 6" id="KW-0812">Transmembrane</keyword>
<dbReference type="AlphaFoldDB" id="A0A5J5FBV7"/>
<feature type="transmembrane region" description="Helical" evidence="6">
    <location>
        <begin position="156"/>
        <end position="176"/>
    </location>
</feature>
<feature type="transmembrane region" description="Helical" evidence="6">
    <location>
        <begin position="182"/>
        <end position="200"/>
    </location>
</feature>
<dbReference type="Pfam" id="PF04117">
    <property type="entry name" value="Mpv17_PMP22"/>
    <property type="match status" value="1"/>
</dbReference>
<comment type="caution">
    <text evidence="7">The sequence shown here is derived from an EMBL/GenBank/DDBJ whole genome shotgun (WGS) entry which is preliminary data.</text>
</comment>
<comment type="similarity">
    <text evidence="2 6">Belongs to the peroxisomal membrane protein PXMP2/4 family.</text>
</comment>
<dbReference type="OrthoDB" id="860at2759"/>
<dbReference type="EMBL" id="VXIS01000002">
    <property type="protein sequence ID" value="KAA8914818.1"/>
    <property type="molecule type" value="Genomic_DNA"/>
</dbReference>
<feature type="transmembrane region" description="Helical" evidence="6">
    <location>
        <begin position="84"/>
        <end position="107"/>
    </location>
</feature>
<keyword evidence="5 6" id="KW-0472">Membrane</keyword>
<evidence type="ECO:0000313" key="8">
    <source>
        <dbReference type="Proteomes" id="UP000326924"/>
    </source>
</evidence>
<evidence type="ECO:0000256" key="3">
    <source>
        <dbReference type="ARBA" id="ARBA00022692"/>
    </source>
</evidence>
<dbReference type="GO" id="GO:0005778">
    <property type="term" value="C:peroxisomal membrane"/>
    <property type="evidence" value="ECO:0007669"/>
    <property type="project" value="TreeGrafter"/>
</dbReference>
<reference evidence="7 8" key="1">
    <citation type="submission" date="2019-09" db="EMBL/GenBank/DDBJ databases">
        <title>Draft genome of the ectomycorrhizal ascomycete Sphaerosporella brunnea.</title>
        <authorList>
            <consortium name="DOE Joint Genome Institute"/>
            <person name="Benucci G.M."/>
            <person name="Marozzi G."/>
            <person name="Antonielli L."/>
            <person name="Sanchez S."/>
            <person name="Marco P."/>
            <person name="Wang X."/>
            <person name="Falini L.B."/>
            <person name="Barry K."/>
            <person name="Haridas S."/>
            <person name="Lipzen A."/>
            <person name="Labutti K."/>
            <person name="Grigoriev I.V."/>
            <person name="Murat C."/>
            <person name="Martin F."/>
            <person name="Albertini E."/>
            <person name="Donnini D."/>
            <person name="Bonito G."/>
        </authorList>
    </citation>
    <scope>NUCLEOTIDE SEQUENCE [LARGE SCALE GENOMIC DNA]</scope>
    <source>
        <strain evidence="7 8">Sb_GMNB300</strain>
    </source>
</reference>
<organism evidence="7 8">
    <name type="scientific">Sphaerosporella brunnea</name>
    <dbReference type="NCBI Taxonomy" id="1250544"/>
    <lineage>
        <taxon>Eukaryota</taxon>
        <taxon>Fungi</taxon>
        <taxon>Dikarya</taxon>
        <taxon>Ascomycota</taxon>
        <taxon>Pezizomycotina</taxon>
        <taxon>Pezizomycetes</taxon>
        <taxon>Pezizales</taxon>
        <taxon>Pyronemataceae</taxon>
        <taxon>Sphaerosporella</taxon>
    </lineage>
</organism>
<dbReference type="PANTHER" id="PTHR11266:SF93">
    <property type="entry name" value="INTEGRAL MEMBRANE PROTEIN 25D9-6"/>
    <property type="match status" value="1"/>
</dbReference>
<evidence type="ECO:0000256" key="4">
    <source>
        <dbReference type="ARBA" id="ARBA00022989"/>
    </source>
</evidence>
<sequence>MSSETREIIRRETKNIVSSTGRAGGIRSPSYIQVYLRELQENPLRTKMLTSGALSALQEVLASFIAGDRNRHGSYFTPRVPKMAIYGSLISAPLGHILVTALQKAFAGRTSTKAKVFQILVSNLVVSPIQNTVYLACMAVIAGARTWHQVRATVKAGFLPVMKVAWCTSPIALIIAQKFLPPHAWVPFFNLVAFVIGTYINTSTKKKRIAAMRKKKVRAEASARSGYTRYEV</sequence>
<feature type="transmembrane region" description="Helical" evidence="6">
    <location>
        <begin position="119"/>
        <end position="144"/>
    </location>
</feature>
<evidence type="ECO:0000313" key="7">
    <source>
        <dbReference type="EMBL" id="KAA8914818.1"/>
    </source>
</evidence>
<evidence type="ECO:0000256" key="2">
    <source>
        <dbReference type="ARBA" id="ARBA00006824"/>
    </source>
</evidence>
<name>A0A5J5FBV7_9PEZI</name>
<keyword evidence="4 6" id="KW-1133">Transmembrane helix</keyword>
<comment type="subcellular location">
    <subcellularLocation>
        <location evidence="1">Membrane</location>
        <topology evidence="1">Multi-pass membrane protein</topology>
    </subcellularLocation>
</comment>
<protein>
    <recommendedName>
        <fullName evidence="9">Integral membrane protein</fullName>
    </recommendedName>
</protein>
<proteinExistence type="inferred from homology"/>
<evidence type="ECO:0000256" key="1">
    <source>
        <dbReference type="ARBA" id="ARBA00004141"/>
    </source>
</evidence>